<accession>A0AAV3A4T3</accession>
<feature type="compositionally biased region" description="Basic and acidic residues" evidence="2">
    <location>
        <begin position="330"/>
        <end position="350"/>
    </location>
</feature>
<feature type="compositionally biased region" description="Basic and acidic residues" evidence="2">
    <location>
        <begin position="527"/>
        <end position="547"/>
    </location>
</feature>
<proteinExistence type="inferred from homology"/>
<feature type="domain" description="Opioid growth factor receptor (OGFr) conserved" evidence="3">
    <location>
        <begin position="70"/>
        <end position="274"/>
    </location>
</feature>
<organism evidence="4 5">
    <name type="scientific">Pyxicephalus adspersus</name>
    <name type="common">African bullfrog</name>
    <dbReference type="NCBI Taxonomy" id="30357"/>
    <lineage>
        <taxon>Eukaryota</taxon>
        <taxon>Metazoa</taxon>
        <taxon>Chordata</taxon>
        <taxon>Craniata</taxon>
        <taxon>Vertebrata</taxon>
        <taxon>Euteleostomi</taxon>
        <taxon>Amphibia</taxon>
        <taxon>Batrachia</taxon>
        <taxon>Anura</taxon>
        <taxon>Neobatrachia</taxon>
        <taxon>Ranoidea</taxon>
        <taxon>Pyxicephalidae</taxon>
        <taxon>Pyxicephalinae</taxon>
        <taxon>Pyxicephalus</taxon>
    </lineage>
</organism>
<feature type="compositionally biased region" description="Polar residues" evidence="2">
    <location>
        <begin position="300"/>
        <end position="310"/>
    </location>
</feature>
<keyword evidence="5" id="KW-1185">Reference proteome</keyword>
<feature type="compositionally biased region" description="Basic and acidic residues" evidence="2">
    <location>
        <begin position="285"/>
        <end position="299"/>
    </location>
</feature>
<evidence type="ECO:0000256" key="1">
    <source>
        <dbReference type="ARBA" id="ARBA00010365"/>
    </source>
</evidence>
<dbReference type="Pfam" id="PF04664">
    <property type="entry name" value="OGFr_N"/>
    <property type="match status" value="1"/>
</dbReference>
<dbReference type="GO" id="GO:0140625">
    <property type="term" value="F:opioid growth factor receptor activity"/>
    <property type="evidence" value="ECO:0007669"/>
    <property type="project" value="InterPro"/>
</dbReference>
<protein>
    <recommendedName>
        <fullName evidence="3">Opioid growth factor receptor (OGFr) conserved domain-containing protein</fullName>
    </recommendedName>
</protein>
<evidence type="ECO:0000313" key="5">
    <source>
        <dbReference type="Proteomes" id="UP001181693"/>
    </source>
</evidence>
<feature type="compositionally biased region" description="Acidic residues" evidence="2">
    <location>
        <begin position="311"/>
        <end position="321"/>
    </location>
</feature>
<dbReference type="PANTHER" id="PTHR14015">
    <property type="entry name" value="OPIOID GROWTH FACTOR RECEPTOR OGFR ZETA-TYPE OPIOID RECEPTOR"/>
    <property type="match status" value="1"/>
</dbReference>
<feature type="region of interest" description="Disordered" evidence="2">
    <location>
        <begin position="279"/>
        <end position="363"/>
    </location>
</feature>
<evidence type="ECO:0000313" key="4">
    <source>
        <dbReference type="EMBL" id="DBA22069.1"/>
    </source>
</evidence>
<feature type="compositionally biased region" description="Basic and acidic residues" evidence="2">
    <location>
        <begin position="467"/>
        <end position="479"/>
    </location>
</feature>
<feature type="compositionally biased region" description="Polar residues" evidence="2">
    <location>
        <begin position="503"/>
        <end position="515"/>
    </location>
</feature>
<feature type="region of interest" description="Disordered" evidence="2">
    <location>
        <begin position="396"/>
        <end position="578"/>
    </location>
</feature>
<evidence type="ECO:0000256" key="2">
    <source>
        <dbReference type="SAM" id="MobiDB-lite"/>
    </source>
</evidence>
<feature type="region of interest" description="Disordered" evidence="2">
    <location>
        <begin position="1"/>
        <end position="39"/>
    </location>
</feature>
<gene>
    <name evidence="4" type="ORF">GDO54_013142</name>
</gene>
<evidence type="ECO:0000259" key="3">
    <source>
        <dbReference type="Pfam" id="PF04664"/>
    </source>
</evidence>
<comment type="similarity">
    <text evidence="1">Belongs to the opioid growth factor receptor family.</text>
</comment>
<dbReference type="InterPro" id="IPR039574">
    <property type="entry name" value="OGFr"/>
</dbReference>
<feature type="compositionally biased region" description="Polar residues" evidence="2">
    <location>
        <begin position="481"/>
        <end position="491"/>
    </location>
</feature>
<dbReference type="GO" id="GO:0016020">
    <property type="term" value="C:membrane"/>
    <property type="evidence" value="ECO:0007669"/>
    <property type="project" value="InterPro"/>
</dbReference>
<dbReference type="Proteomes" id="UP001181693">
    <property type="component" value="Unassembled WGS sequence"/>
</dbReference>
<sequence>MSRDPEDVWSPDYDSTWEEEGEEKPRGHKEPGSRRQPNNCRKWMSRAARDLQNYRHGYVNDKNYLYYSSQPKQTPNLDFYQNNRHFEPEGLYITQLLDKWKKKYDILERNHSYIQWLFPLREYGMNSYAKPLTEAEIELMKKDPLVRERFIRAYKLMLDFYGIRLKDEKTGKVTRTMEWKERFRNLNDHSHNNLRITRILKCLGELGFEHFQAPLVKFFLEETLCNGELQNVKRSALDYFIFTVKDKNERRKLVHFAWKNYKQERFIWGPVEKLRAYQPPAENEQETKDCPKENNEESRLNGQLDSCGNNSDEEEYSDSDDVACQQKSSNSDEKNGKELIPLHDRAERKEHSHGKFPKEGCSGCSETVSDNKGLLSTYSSQCMNGMQLLPEVDKKSYEKEENQVSYVASPKPDHEVPSAGGHLEEGNDGHVMDKTVSKNPTENLQQENVYKKIDNMPIETQRKRKMTNFDREGIPDRGPSHGQSAVESNQIVADDPPNIMIGGNSQKPVDSSSKSQEGEECSQMLSEEAKEEMPKLHRQSNSEKGEKQDDDLSVSSSREDLKQSKTDSGLNQEGAEES</sequence>
<dbReference type="AlphaFoldDB" id="A0AAV3A4T3"/>
<feature type="compositionally biased region" description="Polar residues" evidence="2">
    <location>
        <begin position="437"/>
        <end position="448"/>
    </location>
</feature>
<dbReference type="PANTHER" id="PTHR14015:SF1">
    <property type="entry name" value="OPIOID GROWTH FACTOR RECEPTOR"/>
    <property type="match status" value="1"/>
</dbReference>
<comment type="caution">
    <text evidence="4">The sequence shown here is derived from an EMBL/GenBank/DDBJ whole genome shotgun (WGS) entry which is preliminary data.</text>
</comment>
<feature type="compositionally biased region" description="Basic and acidic residues" evidence="2">
    <location>
        <begin position="411"/>
        <end position="436"/>
    </location>
</feature>
<name>A0AAV3A4T3_PYXAD</name>
<dbReference type="InterPro" id="IPR006757">
    <property type="entry name" value="OGF_rcpt"/>
</dbReference>
<dbReference type="EMBL" id="DYDO01000006">
    <property type="protein sequence ID" value="DBA22069.1"/>
    <property type="molecule type" value="Genomic_DNA"/>
</dbReference>
<reference evidence="4" key="1">
    <citation type="thesis" date="2020" institute="ProQuest LLC" country="789 East Eisenhower Parkway, Ann Arbor, MI, USA">
        <title>Comparative Genomics and Chromosome Evolution.</title>
        <authorList>
            <person name="Mudd A.B."/>
        </authorList>
    </citation>
    <scope>NUCLEOTIDE SEQUENCE</scope>
    <source>
        <strain evidence="4">1538</strain>
        <tissue evidence="4">Blood</tissue>
    </source>
</reference>
<feature type="compositionally biased region" description="Basic and acidic residues" evidence="2">
    <location>
        <begin position="23"/>
        <end position="33"/>
    </location>
</feature>